<dbReference type="RefSeq" id="WP_190313694.1">
    <property type="nucleotide sequence ID" value="NZ_JACNYL010000002.1"/>
</dbReference>
<evidence type="ECO:0000313" key="4">
    <source>
        <dbReference type="EMBL" id="MBD1421994.1"/>
    </source>
</evidence>
<keyword evidence="1" id="KW-0175">Coiled coil</keyword>
<dbReference type="Pfam" id="PF13476">
    <property type="entry name" value="AAA_23"/>
    <property type="match status" value="1"/>
</dbReference>
<evidence type="ECO:0000256" key="1">
    <source>
        <dbReference type="SAM" id="Coils"/>
    </source>
</evidence>
<evidence type="ECO:0000256" key="2">
    <source>
        <dbReference type="SAM" id="MobiDB-lite"/>
    </source>
</evidence>
<dbReference type="EMBL" id="JACNYL010000002">
    <property type="protein sequence ID" value="MBD1421994.1"/>
    <property type="molecule type" value="Genomic_DNA"/>
</dbReference>
<dbReference type="Pfam" id="PF13558">
    <property type="entry name" value="SbcC_Walker_B"/>
    <property type="match status" value="1"/>
</dbReference>
<dbReference type="InterPro" id="IPR038729">
    <property type="entry name" value="Rad50/SbcC_AAA"/>
</dbReference>
<evidence type="ECO:0000259" key="3">
    <source>
        <dbReference type="Pfam" id="PF13476"/>
    </source>
</evidence>
<protein>
    <submittedName>
        <fullName evidence="4">AAA family ATPase</fullName>
    </submittedName>
</protein>
<gene>
    <name evidence="4" type="ORF">H8B21_10475</name>
</gene>
<feature type="coiled-coil region" evidence="1">
    <location>
        <begin position="734"/>
        <end position="761"/>
    </location>
</feature>
<sequence>MKILAIRIKNLASLEGQTEIDFTSEPLCSAGIFAITGSTGAGKSTILDALCLALYGKTPRYLQAKEVGIEIHDVQGNKISQGDVRGILRDGTAEGFAEVDFVGIDGQQYRSTWSVRRARNKADGSIQADSIVLKNITSHIDIPGKKVETYKEIERLVGLNFEQFTRSVLLAQGDFTAFMRASKDEKSSLLEKLTGTHIYSEISKRIYDNYKLEEQQLRDLNFRKEGIEILTEEETQSLHEERLQLEADIKIKEKEIEYLTTEINWHEELAKLGTAQHSAHILLQQAVDAKENSRDRKQKLFHTEQAQKTRSWSDTLKHAQQQKGDKKATLTTLKESIAQLDSQKLTLDAQLATLETDLKAKNNAFNDAAPLLAEARRLDTLLLEKRDQLVKAKEDADVASLKSSEQEKAVEDKQAALTKLLLEIEKLEAWKVENIDRRPIAENREIILSKLQDAHKLLEALQSAVDELAGLQQKITKGETEKGELETLLRKHRQGWDDLKKQYDAQSSALSLVAIESLSKEKEETDRAVEDIIQAQASWQLLYKEMEDYERLTRKQLKDQADYEAKKERLQALSQQLASENVQKEISAQLLQKARLAASENVEALRATLVDHEPCPVCGSEDHPYALHNPQLDNVLATLEATHLENEQTYLHTYRRHNALEQECQSLQLTMQGQSEEITTKKSALDGLIHQWESSTVGKESLGISDATKAQWIDEKIESLRTTQSNLHAQAQAYHAQKGELEFVKAKLDQLKESIDGCNGQLKDKVSALALYQEQRQNQTIKRETARLAICDVEELLSPHFNFPDWMENWKKAPAPFLDRINTFATRWKDSTDKLEENNRQHAILVATLQELESQAKKLISDSSDKRAVHTLQYKNYKELEIQRQAIFRGQSAEDIEVQLKQALTEAQQQLEDLKKVRQQLSIDITRAITQQEELIATIEVLETDTTAAIKKMQNWLDSYNLQHSLTLTMDMLHELLSLPSDWIDRERAALQIIEEEVMKGRSIFNERTHQLETHKQKSLSERPLDELNALIVATRTDAEQNKQTRGEIAFKLQQDKSNKERIGELLKSIAVQTNISERWGKLNEIIGSADGKKFRQIAQEYTLDVLLGYANIHLQVLTNRYKIERIPTTLGLQVVDQDMGDEVRTVYSLSGGESFLVSLALALGLASLSSSRMKVESLFIDEGFGSLDPTTLNIAMDALERLHNQGRKVGVISHVQEMTERIPVQIMVSKQQSGKSKVELTSV</sequence>
<dbReference type="Proteomes" id="UP000651112">
    <property type="component" value="Unassembled WGS sequence"/>
</dbReference>
<comment type="caution">
    <text evidence="4">The sequence shown here is derived from an EMBL/GenBank/DDBJ whole genome shotgun (WGS) entry which is preliminary data.</text>
</comment>
<reference evidence="4 5" key="1">
    <citation type="submission" date="2020-08" db="EMBL/GenBank/DDBJ databases">
        <title>Sphingobacterium sp. DN00404 isolated from aquaculture water.</title>
        <authorList>
            <person name="Zhang M."/>
        </authorList>
    </citation>
    <scope>NUCLEOTIDE SEQUENCE [LARGE SCALE GENOMIC DNA]</scope>
    <source>
        <strain evidence="4 5">KCTC 42746</strain>
    </source>
</reference>
<feature type="compositionally biased region" description="Polar residues" evidence="2">
    <location>
        <begin position="308"/>
        <end position="322"/>
    </location>
</feature>
<proteinExistence type="predicted"/>
<feature type="coiled-coil region" evidence="1">
    <location>
        <begin position="235"/>
        <end position="262"/>
    </location>
</feature>
<dbReference type="Gene3D" id="3.40.50.300">
    <property type="entry name" value="P-loop containing nucleotide triphosphate hydrolases"/>
    <property type="match status" value="2"/>
</dbReference>
<accession>A0ABR7XS46</accession>
<dbReference type="InterPro" id="IPR027417">
    <property type="entry name" value="P-loop_NTPase"/>
</dbReference>
<dbReference type="PANTHER" id="PTHR32114:SF2">
    <property type="entry name" value="ABC TRANSPORTER ABCH.3"/>
    <property type="match status" value="1"/>
</dbReference>
<feature type="domain" description="Rad50/SbcC-type AAA" evidence="3">
    <location>
        <begin position="6"/>
        <end position="257"/>
    </location>
</feature>
<dbReference type="PANTHER" id="PTHR32114">
    <property type="entry name" value="ABC TRANSPORTER ABCH.3"/>
    <property type="match status" value="1"/>
</dbReference>
<evidence type="ECO:0000313" key="5">
    <source>
        <dbReference type="Proteomes" id="UP000651112"/>
    </source>
</evidence>
<organism evidence="4 5">
    <name type="scientific">Sphingobacterium chuzhouense</name>
    <dbReference type="NCBI Taxonomy" id="1742264"/>
    <lineage>
        <taxon>Bacteria</taxon>
        <taxon>Pseudomonadati</taxon>
        <taxon>Bacteroidota</taxon>
        <taxon>Sphingobacteriia</taxon>
        <taxon>Sphingobacteriales</taxon>
        <taxon>Sphingobacteriaceae</taxon>
        <taxon>Sphingobacterium</taxon>
    </lineage>
</organism>
<feature type="region of interest" description="Disordered" evidence="2">
    <location>
        <begin position="293"/>
        <end position="323"/>
    </location>
</feature>
<dbReference type="SUPFAM" id="SSF52540">
    <property type="entry name" value="P-loop containing nucleoside triphosphate hydrolases"/>
    <property type="match status" value="1"/>
</dbReference>
<feature type="coiled-coil region" evidence="1">
    <location>
        <begin position="454"/>
        <end position="481"/>
    </location>
</feature>
<name>A0ABR7XS46_9SPHI</name>
<feature type="coiled-coil region" evidence="1">
    <location>
        <begin position="893"/>
        <end position="924"/>
    </location>
</feature>
<keyword evidence="5" id="KW-1185">Reference proteome</keyword>